<keyword evidence="3" id="KW-1185">Reference proteome</keyword>
<evidence type="ECO:0000313" key="2">
    <source>
        <dbReference type="EMBL" id="MCH7321321.1"/>
    </source>
</evidence>
<name>A0ABS9UAG4_9BACL</name>
<organism evidence="2 3">
    <name type="scientific">Solibacillus palustris</name>
    <dbReference type="NCBI Taxonomy" id="2908203"/>
    <lineage>
        <taxon>Bacteria</taxon>
        <taxon>Bacillati</taxon>
        <taxon>Bacillota</taxon>
        <taxon>Bacilli</taxon>
        <taxon>Bacillales</taxon>
        <taxon>Caryophanaceae</taxon>
        <taxon>Solibacillus</taxon>
    </lineage>
</organism>
<evidence type="ECO:0000259" key="1">
    <source>
        <dbReference type="Pfam" id="PF12867"/>
    </source>
</evidence>
<dbReference type="SUPFAM" id="SSF109854">
    <property type="entry name" value="DinB/YfiT-like putative metalloenzymes"/>
    <property type="match status" value="1"/>
</dbReference>
<dbReference type="InterPro" id="IPR034660">
    <property type="entry name" value="DinB/YfiT-like"/>
</dbReference>
<proteinExistence type="predicted"/>
<accession>A0ABS9UAG4</accession>
<protein>
    <submittedName>
        <fullName evidence="2">DinB family protein</fullName>
    </submittedName>
</protein>
<gene>
    <name evidence="2" type="ORF">LZ480_05395</name>
</gene>
<dbReference type="RefSeq" id="WP_241368351.1">
    <property type="nucleotide sequence ID" value="NZ_JAKZFC010000001.1"/>
</dbReference>
<sequence>MLIEKSEILAHQRNFLNFIQSLEQINENVILTPICDGKWSAIEIIGHFYPWDEFVLQNRLPYLLTNSSFPPSPNADDLNLRSAHLARKEPAQHTFEKCIRIRTELIETLNELPEENWLAELNINQSTLSLYTYLKGLMEHDIHHMKQIQSFLKSET</sequence>
<comment type="caution">
    <text evidence="2">The sequence shown here is derived from an EMBL/GenBank/DDBJ whole genome shotgun (WGS) entry which is preliminary data.</text>
</comment>
<dbReference type="Proteomes" id="UP001316087">
    <property type="component" value="Unassembled WGS sequence"/>
</dbReference>
<dbReference type="Pfam" id="PF12867">
    <property type="entry name" value="DinB_2"/>
    <property type="match status" value="1"/>
</dbReference>
<feature type="domain" description="DinB-like" evidence="1">
    <location>
        <begin position="18"/>
        <end position="148"/>
    </location>
</feature>
<dbReference type="EMBL" id="JAKZFC010000001">
    <property type="protein sequence ID" value="MCH7321321.1"/>
    <property type="molecule type" value="Genomic_DNA"/>
</dbReference>
<dbReference type="InterPro" id="IPR024775">
    <property type="entry name" value="DinB-like"/>
</dbReference>
<evidence type="ECO:0000313" key="3">
    <source>
        <dbReference type="Proteomes" id="UP001316087"/>
    </source>
</evidence>
<reference evidence="2 3" key="1">
    <citation type="submission" date="2022-03" db="EMBL/GenBank/DDBJ databases">
        <authorList>
            <person name="Jo J.-H."/>
            <person name="Im W.-T."/>
        </authorList>
    </citation>
    <scope>NUCLEOTIDE SEQUENCE [LARGE SCALE GENOMIC DNA]</scope>
    <source>
        <strain evidence="2 3">MA9</strain>
    </source>
</reference>
<dbReference type="Gene3D" id="1.20.120.450">
    <property type="entry name" value="dinb family like domain"/>
    <property type="match status" value="1"/>
</dbReference>